<dbReference type="InterPro" id="IPR000719">
    <property type="entry name" value="Prot_kinase_dom"/>
</dbReference>
<evidence type="ECO:0000256" key="9">
    <source>
        <dbReference type="ARBA" id="ARBA00022989"/>
    </source>
</evidence>
<gene>
    <name evidence="16" type="ORF">B296_00043065</name>
</gene>
<evidence type="ECO:0000256" key="13">
    <source>
        <dbReference type="SAM" id="MobiDB-lite"/>
    </source>
</evidence>
<keyword evidence="2" id="KW-0723">Serine/threonine-protein kinase</keyword>
<dbReference type="GO" id="GO:0030247">
    <property type="term" value="F:polysaccharide binding"/>
    <property type="evidence" value="ECO:0007669"/>
    <property type="project" value="InterPro"/>
</dbReference>
<keyword evidence="5" id="KW-0732">Signal</keyword>
<dbReference type="Pfam" id="PF00069">
    <property type="entry name" value="Pkinase"/>
    <property type="match status" value="1"/>
</dbReference>
<evidence type="ECO:0000256" key="2">
    <source>
        <dbReference type="ARBA" id="ARBA00022527"/>
    </source>
</evidence>
<proteinExistence type="predicted"/>
<reference evidence="16 17" key="1">
    <citation type="journal article" date="2014" name="Agronomy (Basel)">
        <title>A Draft Genome Sequence for Ensete ventricosum, the Drought-Tolerant Tree Against Hunger.</title>
        <authorList>
            <person name="Harrison J."/>
            <person name="Moore K.A."/>
            <person name="Paszkiewicz K."/>
            <person name="Jones T."/>
            <person name="Grant M."/>
            <person name="Ambacheew D."/>
            <person name="Muzemil S."/>
            <person name="Studholme D.J."/>
        </authorList>
    </citation>
    <scope>NUCLEOTIDE SEQUENCE [LARGE SCALE GENOMIC DNA]</scope>
</reference>
<keyword evidence="9 14" id="KW-1133">Transmembrane helix</keyword>
<evidence type="ECO:0000256" key="3">
    <source>
        <dbReference type="ARBA" id="ARBA00022679"/>
    </source>
</evidence>
<evidence type="ECO:0000256" key="11">
    <source>
        <dbReference type="ARBA" id="ARBA00023180"/>
    </source>
</evidence>
<dbReference type="Gene3D" id="1.10.510.10">
    <property type="entry name" value="Transferase(Phosphotransferase) domain 1"/>
    <property type="match status" value="1"/>
</dbReference>
<dbReference type="CDD" id="cd14066">
    <property type="entry name" value="STKc_IRAK"/>
    <property type="match status" value="1"/>
</dbReference>
<dbReference type="Proteomes" id="UP000287651">
    <property type="component" value="Unassembled WGS sequence"/>
</dbReference>
<dbReference type="Pfam" id="PF13947">
    <property type="entry name" value="GUB_WAK_bind"/>
    <property type="match status" value="1"/>
</dbReference>
<comment type="caution">
    <text evidence="16">The sequence shown here is derived from an EMBL/GenBank/DDBJ whole genome shotgun (WGS) entry which is preliminary data.</text>
</comment>
<dbReference type="InterPro" id="IPR025287">
    <property type="entry name" value="WAK_GUB"/>
</dbReference>
<feature type="domain" description="Protein kinase" evidence="15">
    <location>
        <begin position="378"/>
        <end position="663"/>
    </location>
</feature>
<evidence type="ECO:0000256" key="8">
    <source>
        <dbReference type="ARBA" id="ARBA00022840"/>
    </source>
</evidence>
<dbReference type="AlphaFoldDB" id="A0A426XVJ6"/>
<evidence type="ECO:0000259" key="15">
    <source>
        <dbReference type="PROSITE" id="PS50011"/>
    </source>
</evidence>
<evidence type="ECO:0000313" key="16">
    <source>
        <dbReference type="EMBL" id="RRT43454.1"/>
    </source>
</evidence>
<organism evidence="16 17">
    <name type="scientific">Ensete ventricosum</name>
    <name type="common">Abyssinian banana</name>
    <name type="synonym">Musa ensete</name>
    <dbReference type="NCBI Taxonomy" id="4639"/>
    <lineage>
        <taxon>Eukaryota</taxon>
        <taxon>Viridiplantae</taxon>
        <taxon>Streptophyta</taxon>
        <taxon>Embryophyta</taxon>
        <taxon>Tracheophyta</taxon>
        <taxon>Spermatophyta</taxon>
        <taxon>Magnoliopsida</taxon>
        <taxon>Liliopsida</taxon>
        <taxon>Zingiberales</taxon>
        <taxon>Musaceae</taxon>
        <taxon>Ensete</taxon>
    </lineage>
</organism>
<protein>
    <recommendedName>
        <fullName evidence="15">Protein kinase domain-containing protein</fullName>
    </recommendedName>
</protein>
<dbReference type="SUPFAM" id="SSF56112">
    <property type="entry name" value="Protein kinase-like (PK-like)"/>
    <property type="match status" value="1"/>
</dbReference>
<keyword evidence="4 14" id="KW-0812">Transmembrane</keyword>
<dbReference type="Gene3D" id="3.30.200.20">
    <property type="entry name" value="Phosphorylase Kinase, domain 1"/>
    <property type="match status" value="1"/>
</dbReference>
<dbReference type="FunFam" id="1.10.510.10:FF:000590">
    <property type="entry name" value="PR5-like receptor kinase"/>
    <property type="match status" value="1"/>
</dbReference>
<dbReference type="SMART" id="SM00220">
    <property type="entry name" value="S_TKc"/>
    <property type="match status" value="1"/>
</dbReference>
<dbReference type="PANTHER" id="PTHR27009">
    <property type="entry name" value="RUST RESISTANCE KINASE LR10-RELATED"/>
    <property type="match status" value="1"/>
</dbReference>
<dbReference type="Pfam" id="PF14380">
    <property type="entry name" value="WAK_assoc"/>
    <property type="match status" value="1"/>
</dbReference>
<evidence type="ECO:0000256" key="4">
    <source>
        <dbReference type="ARBA" id="ARBA00022692"/>
    </source>
</evidence>
<dbReference type="InterPro" id="IPR045874">
    <property type="entry name" value="LRK10/LRL21-25-like"/>
</dbReference>
<dbReference type="EMBL" id="AMZH03017135">
    <property type="protein sequence ID" value="RRT43454.1"/>
    <property type="molecule type" value="Genomic_DNA"/>
</dbReference>
<keyword evidence="6 12" id="KW-0547">Nucleotide-binding</keyword>
<keyword evidence="10 14" id="KW-0472">Membrane</keyword>
<keyword evidence="11" id="KW-0325">Glycoprotein</keyword>
<dbReference type="InterPro" id="IPR017441">
    <property type="entry name" value="Protein_kinase_ATP_BS"/>
</dbReference>
<name>A0A426XVJ6_ENSVE</name>
<evidence type="ECO:0000256" key="6">
    <source>
        <dbReference type="ARBA" id="ARBA00022741"/>
    </source>
</evidence>
<evidence type="ECO:0000256" key="14">
    <source>
        <dbReference type="SAM" id="Phobius"/>
    </source>
</evidence>
<dbReference type="FunFam" id="3.30.200.20:FF:000178">
    <property type="entry name" value="serine/threonine-protein kinase PBS1-like"/>
    <property type="match status" value="1"/>
</dbReference>
<keyword evidence="8 12" id="KW-0067">ATP-binding</keyword>
<dbReference type="PROSITE" id="PS00107">
    <property type="entry name" value="PROTEIN_KINASE_ATP"/>
    <property type="match status" value="1"/>
</dbReference>
<dbReference type="GO" id="GO:0016020">
    <property type="term" value="C:membrane"/>
    <property type="evidence" value="ECO:0007669"/>
    <property type="project" value="UniProtKB-SubCell"/>
</dbReference>
<keyword evidence="3" id="KW-0808">Transferase</keyword>
<comment type="subcellular location">
    <subcellularLocation>
        <location evidence="1">Membrane</location>
        <topology evidence="1">Single-pass type I membrane protein</topology>
    </subcellularLocation>
</comment>
<evidence type="ECO:0000256" key="10">
    <source>
        <dbReference type="ARBA" id="ARBA00023136"/>
    </source>
</evidence>
<feature type="compositionally biased region" description="Basic residues" evidence="13">
    <location>
        <begin position="1"/>
        <end position="10"/>
    </location>
</feature>
<feature type="region of interest" description="Disordered" evidence="13">
    <location>
        <begin position="1"/>
        <end position="29"/>
    </location>
</feature>
<dbReference type="GO" id="GO:0005524">
    <property type="term" value="F:ATP binding"/>
    <property type="evidence" value="ECO:0007669"/>
    <property type="project" value="UniProtKB-UniRule"/>
</dbReference>
<dbReference type="PROSITE" id="PS00108">
    <property type="entry name" value="PROTEIN_KINASE_ST"/>
    <property type="match status" value="1"/>
</dbReference>
<evidence type="ECO:0000256" key="5">
    <source>
        <dbReference type="ARBA" id="ARBA00022729"/>
    </source>
</evidence>
<dbReference type="InterPro" id="IPR032872">
    <property type="entry name" value="WAK_assoc_C"/>
</dbReference>
<evidence type="ECO:0000256" key="12">
    <source>
        <dbReference type="PROSITE-ProRule" id="PRU10141"/>
    </source>
</evidence>
<dbReference type="PROSITE" id="PS50011">
    <property type="entry name" value="PROTEIN_KINASE_DOM"/>
    <property type="match status" value="1"/>
</dbReference>
<evidence type="ECO:0000256" key="7">
    <source>
        <dbReference type="ARBA" id="ARBA00022777"/>
    </source>
</evidence>
<dbReference type="GO" id="GO:0004674">
    <property type="term" value="F:protein serine/threonine kinase activity"/>
    <property type="evidence" value="ECO:0007669"/>
    <property type="project" value="UniProtKB-KW"/>
</dbReference>
<dbReference type="InterPro" id="IPR011009">
    <property type="entry name" value="Kinase-like_dom_sf"/>
</dbReference>
<keyword evidence="7" id="KW-0418">Kinase</keyword>
<feature type="binding site" evidence="12">
    <location>
        <position position="406"/>
    </location>
    <ligand>
        <name>ATP</name>
        <dbReference type="ChEBI" id="CHEBI:30616"/>
    </ligand>
</feature>
<evidence type="ECO:0000313" key="17">
    <source>
        <dbReference type="Proteomes" id="UP000287651"/>
    </source>
</evidence>
<feature type="transmembrane region" description="Helical" evidence="14">
    <location>
        <begin position="318"/>
        <end position="339"/>
    </location>
</feature>
<feature type="non-terminal residue" evidence="16">
    <location>
        <position position="1"/>
    </location>
</feature>
<evidence type="ECO:0000256" key="1">
    <source>
        <dbReference type="ARBA" id="ARBA00004479"/>
    </source>
</evidence>
<dbReference type="InterPro" id="IPR008271">
    <property type="entry name" value="Ser/Thr_kinase_AS"/>
</dbReference>
<accession>A0A426XVJ6</accession>
<sequence length="663" mass="73293">KVLAFHHHHSPPLPSSPHRPSDPNPTCLLKSDHRRRRRVFLFSSLSFSLSCYYSPSPPLASLPITPAGNAQRAVAASPTYTYPFWLAYDDTAEDFTHCGYQDFKVICRDDTPILRLADDNYTVILIDYGQHIITLADADIRGSTDPCPRVRHNLTFPSDSSLAYAPSDANLTFFFNCTGDLTSYTISCLPNAGGKKSFVLTDEVIENTTSVPQHCEAVIVIPVLQASLIPVDYELAGKYRELLLEGFNLQWSAASTNDTCSHCEKSGGWCGLNKTTSAFACFCSDGRIESYNCSGTFTSSSTAHICTFRSRNKKKLKVAGVTLGCFTLPCLLFLCVYVLRSREKGHDKNEQGVEAFIRSYASLAPKRYKYSEIKRMTNSFGNKLGQGGYGTVFKGTLEDGHLVAVKVLSETKGNGEEFINEVASISRTSHVNIVSLLGFCLQGPKRALVYDFMPNGSLEQFIYADKSKTETQLGWEKLYEIAVGVARGLEYLHRGCTTRIVHFDIKPHNVLLDQDFHPKISDFGLAKICPPKVSFISMAAARGTFGYIAPEVVSRSIGVVSSKSDVYSYGMMVLEMAGGRENLDAGVENTSEIYFPHWIYDNLNKYCEVGISGLTSEAGEVARKMIMVGLWCIQVNPENRPSMSKVLEMLEGSTGKLEMPPRP</sequence>